<keyword evidence="3" id="KW-1185">Reference proteome</keyword>
<reference evidence="2" key="1">
    <citation type="submission" date="2023-03" db="EMBL/GenBank/DDBJ databases">
        <title>Massive genome expansion in bonnet fungi (Mycena s.s.) driven by repeated elements and novel gene families across ecological guilds.</title>
        <authorList>
            <consortium name="Lawrence Berkeley National Laboratory"/>
            <person name="Harder C.B."/>
            <person name="Miyauchi S."/>
            <person name="Viragh M."/>
            <person name="Kuo A."/>
            <person name="Thoen E."/>
            <person name="Andreopoulos B."/>
            <person name="Lu D."/>
            <person name="Skrede I."/>
            <person name="Drula E."/>
            <person name="Henrissat B."/>
            <person name="Morin E."/>
            <person name="Kohler A."/>
            <person name="Barry K."/>
            <person name="LaButti K."/>
            <person name="Morin E."/>
            <person name="Salamov A."/>
            <person name="Lipzen A."/>
            <person name="Mereny Z."/>
            <person name="Hegedus B."/>
            <person name="Baldrian P."/>
            <person name="Stursova M."/>
            <person name="Weitz H."/>
            <person name="Taylor A."/>
            <person name="Grigoriev I.V."/>
            <person name="Nagy L.G."/>
            <person name="Martin F."/>
            <person name="Kauserud H."/>
        </authorList>
    </citation>
    <scope>NUCLEOTIDE SEQUENCE</scope>
    <source>
        <strain evidence="2">CBHHK002</strain>
    </source>
</reference>
<accession>A0AAD7AJN7</accession>
<protein>
    <submittedName>
        <fullName evidence="2">Uncharacterized protein</fullName>
    </submittedName>
</protein>
<proteinExistence type="predicted"/>
<comment type="caution">
    <text evidence="2">The sequence shown here is derived from an EMBL/GenBank/DDBJ whole genome shotgun (WGS) entry which is preliminary data.</text>
</comment>
<feature type="compositionally biased region" description="Low complexity" evidence="1">
    <location>
        <begin position="383"/>
        <end position="396"/>
    </location>
</feature>
<dbReference type="AlphaFoldDB" id="A0AAD7AJN7"/>
<feature type="region of interest" description="Disordered" evidence="1">
    <location>
        <begin position="369"/>
        <end position="406"/>
    </location>
</feature>
<dbReference type="EMBL" id="JARIHO010000005">
    <property type="protein sequence ID" value="KAJ7360900.1"/>
    <property type="molecule type" value="Genomic_DNA"/>
</dbReference>
<evidence type="ECO:0000256" key="1">
    <source>
        <dbReference type="SAM" id="MobiDB-lite"/>
    </source>
</evidence>
<gene>
    <name evidence="2" type="ORF">DFH08DRAFT_842509</name>
</gene>
<dbReference type="Proteomes" id="UP001218218">
    <property type="component" value="Unassembled WGS sequence"/>
</dbReference>
<evidence type="ECO:0000313" key="2">
    <source>
        <dbReference type="EMBL" id="KAJ7360900.1"/>
    </source>
</evidence>
<feature type="region of interest" description="Disordered" evidence="1">
    <location>
        <begin position="650"/>
        <end position="674"/>
    </location>
</feature>
<name>A0AAD7AJN7_9AGAR</name>
<feature type="compositionally biased region" description="Basic and acidic residues" evidence="1">
    <location>
        <begin position="651"/>
        <end position="670"/>
    </location>
</feature>
<sequence length="895" mass="97532">MTLSTPSLRVEAHLIAALEDCWGWPSEVSSIYSTLNLPLPSWCITGPYPFVSGQVLPLLSELSRWPMSLSAECRDSHHTLAGVFDLTLSTVADIRSLIVHYGPLRSAVPFVSALMRVLAQICVNNAIAITDATFVRPRTVTPCCGEFDGIATFLACHSVQPFLEMHDSVSGILEDGPHPSPGTLSLDPASDSSNSTSAVPCLDVLLDAHVLPGHGKHLSAILPFLCLADIDNIVDLMSSLACQRHVWGLPEPVVGFALSKSGTVAELMLSWLDPTTRTVHIMRPATQSASEPPAKMGIFDFTNVVSALSFANLILNLSSGFTRISERAVLGCENNGLDWRSDSFPSENLAHGRDWITWWLIDVQRCSAESSSLPPTPPPSPPKSTATFPAAPKAPSLQTPTDEQTPVPVKMAKSYMSSSTFAASPVGPLDDAKAQIITWLFERRAQTIGRIPFPEDSGPEEQEINAMLDLYGSMCAFRRASWDQDQPPAVDASLLTTRDILIADLNRDSNGDVLPPNHEQMCSERLSALLSATAGASLLDSMRTDLRVYEAESRHAWDSLLYHFYVAEGEVISPCVLLEHTIHLARNVLADQTGATLVSDHKEQRKRTYDLCNAALAASLEMESSSVQDQAQAAFNQAVDFRRSFSQTSDDELKRLVDQHSTEEPRDGKTDAILFTSVPKPANLADDAGIIRYTAPNTQSADRSTTPKPSSAPAQTRPTKGQSNLLQNPFLVSTPIVAVNRALPAPSSFEGLKDRLLLPHATVEHKKADQTVGKALNQGRMYLVSVISFYSALGITDFPLYCLVTSGSLGAVIMGWYSSKQKQIYVLDRNVQTFDIAFSLQAFHFATVLLRLRENQAELVQHVKTVLAERKGVPPEKFSQWEKSAQVAEKAGPSK</sequence>
<feature type="region of interest" description="Disordered" evidence="1">
    <location>
        <begin position="695"/>
        <end position="725"/>
    </location>
</feature>
<evidence type="ECO:0000313" key="3">
    <source>
        <dbReference type="Proteomes" id="UP001218218"/>
    </source>
</evidence>
<organism evidence="2 3">
    <name type="scientific">Mycena albidolilacea</name>
    <dbReference type="NCBI Taxonomy" id="1033008"/>
    <lineage>
        <taxon>Eukaryota</taxon>
        <taxon>Fungi</taxon>
        <taxon>Dikarya</taxon>
        <taxon>Basidiomycota</taxon>
        <taxon>Agaricomycotina</taxon>
        <taxon>Agaricomycetes</taxon>
        <taxon>Agaricomycetidae</taxon>
        <taxon>Agaricales</taxon>
        <taxon>Marasmiineae</taxon>
        <taxon>Mycenaceae</taxon>
        <taxon>Mycena</taxon>
    </lineage>
</organism>